<evidence type="ECO:0000313" key="5">
    <source>
        <dbReference type="EMBL" id="BCB96703.1"/>
    </source>
</evidence>
<dbReference type="GO" id="GO:0051604">
    <property type="term" value="P:protein maturation"/>
    <property type="evidence" value="ECO:0007669"/>
    <property type="project" value="InterPro"/>
</dbReference>
<feature type="binding site" evidence="4">
    <location>
        <position position="126"/>
    </location>
    <ligand>
        <name>Zn(2+)</name>
        <dbReference type="ChEBI" id="CHEBI:29105"/>
    </ligand>
</feature>
<evidence type="ECO:0000256" key="4">
    <source>
        <dbReference type="HAMAP-Rule" id="MF_00213"/>
    </source>
</evidence>
<protein>
    <recommendedName>
        <fullName evidence="4">Hydrogenase maturation factor HypA</fullName>
    </recommendedName>
</protein>
<evidence type="ECO:0000313" key="6">
    <source>
        <dbReference type="Proteomes" id="UP000516360"/>
    </source>
</evidence>
<proteinExistence type="inferred from homology"/>
<keyword evidence="1 4" id="KW-0533">Nickel</keyword>
<dbReference type="HAMAP" id="MF_00213">
    <property type="entry name" value="HypA_HybF"/>
    <property type="match status" value="1"/>
</dbReference>
<name>A0A7G1H3K9_9BACT</name>
<organism evidence="5 6">
    <name type="scientific">Dissulfurispira thermophila</name>
    <dbReference type="NCBI Taxonomy" id="2715679"/>
    <lineage>
        <taxon>Bacteria</taxon>
        <taxon>Pseudomonadati</taxon>
        <taxon>Nitrospirota</taxon>
        <taxon>Thermodesulfovibrionia</taxon>
        <taxon>Thermodesulfovibrionales</taxon>
        <taxon>Dissulfurispiraceae</taxon>
        <taxon>Dissulfurispira</taxon>
    </lineage>
</organism>
<dbReference type="EMBL" id="AP022873">
    <property type="protein sequence ID" value="BCB96703.1"/>
    <property type="molecule type" value="Genomic_DNA"/>
</dbReference>
<keyword evidence="6" id="KW-1185">Reference proteome</keyword>
<gene>
    <name evidence="4 5" type="primary">hypA</name>
    <name evidence="5" type="ORF">JZK55_16250</name>
</gene>
<dbReference type="GO" id="GO:0008270">
    <property type="term" value="F:zinc ion binding"/>
    <property type="evidence" value="ECO:0007669"/>
    <property type="project" value="UniProtKB-UniRule"/>
</dbReference>
<keyword evidence="2 4" id="KW-0479">Metal-binding</keyword>
<dbReference type="PANTHER" id="PTHR34535:SF3">
    <property type="entry name" value="HYDROGENASE MATURATION FACTOR HYPA"/>
    <property type="match status" value="1"/>
</dbReference>
<evidence type="ECO:0000256" key="2">
    <source>
        <dbReference type="ARBA" id="ARBA00022723"/>
    </source>
</evidence>
<keyword evidence="3 4" id="KW-0862">Zinc</keyword>
<feature type="binding site" evidence="4">
    <location>
        <position position="112"/>
    </location>
    <ligand>
        <name>Zn(2+)</name>
        <dbReference type="ChEBI" id="CHEBI:29105"/>
    </ligand>
</feature>
<evidence type="ECO:0000256" key="1">
    <source>
        <dbReference type="ARBA" id="ARBA00022596"/>
    </source>
</evidence>
<dbReference type="PANTHER" id="PTHR34535">
    <property type="entry name" value="HYDROGENASE MATURATION FACTOR HYPA"/>
    <property type="match status" value="1"/>
</dbReference>
<dbReference type="Pfam" id="PF01155">
    <property type="entry name" value="HypA"/>
    <property type="match status" value="1"/>
</dbReference>
<dbReference type="GO" id="GO:0016151">
    <property type="term" value="F:nickel cation binding"/>
    <property type="evidence" value="ECO:0007669"/>
    <property type="project" value="UniProtKB-UniRule"/>
</dbReference>
<dbReference type="AlphaFoldDB" id="A0A7G1H3K9"/>
<evidence type="ECO:0000256" key="3">
    <source>
        <dbReference type="ARBA" id="ARBA00022833"/>
    </source>
</evidence>
<dbReference type="Gene3D" id="3.30.2320.80">
    <property type="match status" value="1"/>
</dbReference>
<dbReference type="RefSeq" id="WP_203471886.1">
    <property type="nucleotide sequence ID" value="NZ_AP022873.1"/>
</dbReference>
<feature type="binding site" evidence="4">
    <location>
        <position position="38"/>
    </location>
    <ligand>
        <name>Ni(2+)</name>
        <dbReference type="ChEBI" id="CHEBI:49786"/>
    </ligand>
</feature>
<accession>A0A7G1H3K9</accession>
<comment type="similarity">
    <text evidence="4">Belongs to the HypA/HybF family.</text>
</comment>
<dbReference type="Proteomes" id="UP000516360">
    <property type="component" value="Chromosome"/>
</dbReference>
<feature type="binding site" evidence="4">
    <location>
        <position position="129"/>
    </location>
    <ligand>
        <name>Zn(2+)</name>
        <dbReference type="ChEBI" id="CHEBI:29105"/>
    </ligand>
</feature>
<sequence>MRLVKRHTKRRYTSNWWTAGVGSGPATTAITLYPEYMHEVYIAESLLDTSIQKCRDEGFGRIKSIKVKIGRASTISVEALIFVFDALKIGSIASGASLIVEEIPTTGWCKSCNGEFSVERDFVFQCPCCGSDAVIIKSGNGLELSELEVE</sequence>
<feature type="binding site" evidence="4">
    <location>
        <position position="109"/>
    </location>
    <ligand>
        <name>Zn(2+)</name>
        <dbReference type="ChEBI" id="CHEBI:29105"/>
    </ligand>
</feature>
<reference evidence="5 6" key="1">
    <citation type="submission" date="2020-03" db="EMBL/GenBank/DDBJ databases">
        <title>Complete genome sequences of two sulfur-disproportionating bacterial strains T55J and Mzg5.</title>
        <authorList>
            <person name="Umezawa K."/>
            <person name="Kojima H."/>
            <person name="Kato Y."/>
            <person name="Fukui M."/>
        </authorList>
    </citation>
    <scope>NUCLEOTIDE SEQUENCE [LARGE SCALE GENOMIC DNA]</scope>
    <source>
        <strain evidence="5 6">T55J</strain>
    </source>
</reference>
<dbReference type="InterPro" id="IPR000688">
    <property type="entry name" value="HypA/HybF"/>
</dbReference>
<dbReference type="KEGG" id="dtp:JZK55_16250"/>
<comment type="function">
    <text evidence="4">Involved in the maturation of [NiFe] hydrogenases. Required for nickel insertion into the metal center of the hydrogenase.</text>
</comment>